<dbReference type="STRING" id="651661.SAMN05660293_00394"/>
<name>A0A1T5BJQ6_9BACT</name>
<accession>A0A1T5BJQ6</accession>
<keyword evidence="2" id="KW-1185">Reference proteome</keyword>
<dbReference type="Proteomes" id="UP000190897">
    <property type="component" value="Unassembled WGS sequence"/>
</dbReference>
<protein>
    <submittedName>
        <fullName evidence="1">Uncharacterized protein</fullName>
    </submittedName>
</protein>
<dbReference type="AlphaFoldDB" id="A0A1T5BJQ6"/>
<sequence>MYSLNDWLLKQLKPMQPITPLNIGDKIKVLDEKLNRECGLDPDISSGYITYVYGDEVSLFIYARVNNAGEMKFRCKLSLFGQYFKLHPSQDNSKAHRTTKHYQLQYPNDFREKPKSY</sequence>
<evidence type="ECO:0000313" key="2">
    <source>
        <dbReference type="Proteomes" id="UP000190897"/>
    </source>
</evidence>
<dbReference type="EMBL" id="FUZA01000001">
    <property type="protein sequence ID" value="SKB47307.1"/>
    <property type="molecule type" value="Genomic_DNA"/>
</dbReference>
<proteinExistence type="predicted"/>
<organism evidence="1 2">
    <name type="scientific">Dyadobacter psychrophilus</name>
    <dbReference type="NCBI Taxonomy" id="651661"/>
    <lineage>
        <taxon>Bacteria</taxon>
        <taxon>Pseudomonadati</taxon>
        <taxon>Bacteroidota</taxon>
        <taxon>Cytophagia</taxon>
        <taxon>Cytophagales</taxon>
        <taxon>Spirosomataceae</taxon>
        <taxon>Dyadobacter</taxon>
    </lineage>
</organism>
<evidence type="ECO:0000313" key="1">
    <source>
        <dbReference type="EMBL" id="SKB47307.1"/>
    </source>
</evidence>
<gene>
    <name evidence="1" type="ORF">SAMN05660293_00394</name>
</gene>
<reference evidence="2" key="1">
    <citation type="submission" date="2017-02" db="EMBL/GenBank/DDBJ databases">
        <authorList>
            <person name="Varghese N."/>
            <person name="Submissions S."/>
        </authorList>
    </citation>
    <scope>NUCLEOTIDE SEQUENCE [LARGE SCALE GENOMIC DNA]</scope>
    <source>
        <strain evidence="2">DSM 22270</strain>
    </source>
</reference>